<accession>A0A1X7IX89</accession>
<dbReference type="Proteomes" id="UP000193834">
    <property type="component" value="Unassembled WGS sequence"/>
</dbReference>
<dbReference type="STRING" id="1852522.SAMN06295960_0959"/>
<feature type="domain" description="DUF3885" evidence="1">
    <location>
        <begin position="3"/>
        <end position="204"/>
    </location>
</feature>
<dbReference type="EMBL" id="FXAZ01000001">
    <property type="protein sequence ID" value="SMG19832.1"/>
    <property type="molecule type" value="Genomic_DNA"/>
</dbReference>
<dbReference type="RefSeq" id="WP_176228846.1">
    <property type="nucleotide sequence ID" value="NZ_FXAZ01000001.1"/>
</dbReference>
<gene>
    <name evidence="2" type="ORF">SAMN06295960_0959</name>
</gene>
<evidence type="ECO:0000313" key="3">
    <source>
        <dbReference type="Proteomes" id="UP000193834"/>
    </source>
</evidence>
<organism evidence="2 3">
    <name type="scientific">Paenibacillus aquistagni</name>
    <dbReference type="NCBI Taxonomy" id="1852522"/>
    <lineage>
        <taxon>Bacteria</taxon>
        <taxon>Bacillati</taxon>
        <taxon>Bacillota</taxon>
        <taxon>Bacilli</taxon>
        <taxon>Bacillales</taxon>
        <taxon>Paenibacillaceae</taxon>
        <taxon>Paenibacillus</taxon>
    </lineage>
</organism>
<sequence>MDLKKYLQKHFHQLNLRPPLFYGWNASLRFELGDPTIYRLNQEQYMQRVYHRSLELFKALHDREDEVILITHAYFADKPKNNVKKLNLYRKYIKKKESIKDLRLEVIADINCDLDEIPDPRNNIYRYWTKCTVEDLRYSQLIRAICNHDVGIKPMIYHRVYFININKNTIFHIYDDRGCDVIASSKEELMWIYKEFNDWILDYDRERINKVFLG</sequence>
<dbReference type="AlphaFoldDB" id="A0A1X7IX89"/>
<keyword evidence="3" id="KW-1185">Reference proteome</keyword>
<name>A0A1X7IX89_9BACL</name>
<protein>
    <recommendedName>
        <fullName evidence="1">DUF3885 domain-containing protein</fullName>
    </recommendedName>
</protein>
<evidence type="ECO:0000259" key="1">
    <source>
        <dbReference type="Pfam" id="PF13021"/>
    </source>
</evidence>
<dbReference type="Pfam" id="PF13021">
    <property type="entry name" value="DUF3885"/>
    <property type="match status" value="1"/>
</dbReference>
<reference evidence="2 3" key="1">
    <citation type="submission" date="2017-04" db="EMBL/GenBank/DDBJ databases">
        <authorList>
            <person name="Afonso C.L."/>
            <person name="Miller P.J."/>
            <person name="Scott M.A."/>
            <person name="Spackman E."/>
            <person name="Goraichik I."/>
            <person name="Dimitrov K.M."/>
            <person name="Suarez D.L."/>
            <person name="Swayne D.E."/>
        </authorList>
    </citation>
    <scope>NUCLEOTIDE SEQUENCE [LARGE SCALE GENOMIC DNA]</scope>
    <source>
        <strain evidence="2 3">11</strain>
    </source>
</reference>
<proteinExistence type="predicted"/>
<dbReference type="InterPro" id="IPR024976">
    <property type="entry name" value="DUF3885"/>
</dbReference>
<evidence type="ECO:0000313" key="2">
    <source>
        <dbReference type="EMBL" id="SMG19832.1"/>
    </source>
</evidence>